<evidence type="ECO:0000313" key="2">
    <source>
        <dbReference type="Proteomes" id="UP000190648"/>
    </source>
</evidence>
<name>A0A1V4KZ40_PATFA</name>
<dbReference type="AlphaFoldDB" id="A0A1V4KZ40"/>
<keyword evidence="2" id="KW-1185">Reference proteome</keyword>
<dbReference type="EMBL" id="LSYS01001315">
    <property type="protein sequence ID" value="OPJ89207.1"/>
    <property type="molecule type" value="Genomic_DNA"/>
</dbReference>
<gene>
    <name evidence="1" type="ORF">AV530_006963</name>
</gene>
<reference evidence="1 2" key="1">
    <citation type="submission" date="2016-02" db="EMBL/GenBank/DDBJ databases">
        <title>Band-tailed pigeon sequencing and assembly.</title>
        <authorList>
            <person name="Soares A.E."/>
            <person name="Novak B.J."/>
            <person name="Rice E.S."/>
            <person name="O'Connell B."/>
            <person name="Chang D."/>
            <person name="Weber S."/>
            <person name="Shapiro B."/>
        </authorList>
    </citation>
    <scope>NUCLEOTIDE SEQUENCE [LARGE SCALE GENOMIC DNA]</scope>
    <source>
        <strain evidence="1">BTP2013</strain>
        <tissue evidence="1">Blood</tissue>
    </source>
</reference>
<organism evidence="1 2">
    <name type="scientific">Patagioenas fasciata monilis</name>
    <dbReference type="NCBI Taxonomy" id="372326"/>
    <lineage>
        <taxon>Eukaryota</taxon>
        <taxon>Metazoa</taxon>
        <taxon>Chordata</taxon>
        <taxon>Craniata</taxon>
        <taxon>Vertebrata</taxon>
        <taxon>Euteleostomi</taxon>
        <taxon>Archelosauria</taxon>
        <taxon>Archosauria</taxon>
        <taxon>Dinosauria</taxon>
        <taxon>Saurischia</taxon>
        <taxon>Theropoda</taxon>
        <taxon>Coelurosauria</taxon>
        <taxon>Aves</taxon>
        <taxon>Neognathae</taxon>
        <taxon>Neoaves</taxon>
        <taxon>Columbimorphae</taxon>
        <taxon>Columbiformes</taxon>
        <taxon>Columbidae</taxon>
        <taxon>Patagioenas</taxon>
    </lineage>
</organism>
<proteinExistence type="predicted"/>
<protein>
    <submittedName>
        <fullName evidence="1">Uncharacterized protein</fullName>
    </submittedName>
</protein>
<comment type="caution">
    <text evidence="1">The sequence shown here is derived from an EMBL/GenBank/DDBJ whole genome shotgun (WGS) entry which is preliminary data.</text>
</comment>
<accession>A0A1V4KZ40</accession>
<evidence type="ECO:0000313" key="1">
    <source>
        <dbReference type="EMBL" id="OPJ89207.1"/>
    </source>
</evidence>
<sequence length="89" mass="10165">MWYVLRKKLLTVALDVPTKIPQEYPLSASLCIQDPGEEQKQLSQSRKKATCRRLTSDSCSQQQQIAYLELKARSTGFKGPVLQGKYNLY</sequence>
<dbReference type="Proteomes" id="UP000190648">
    <property type="component" value="Unassembled WGS sequence"/>
</dbReference>